<keyword evidence="2" id="KW-1185">Reference proteome</keyword>
<protein>
    <submittedName>
        <fullName evidence="1">Uncharacterized protein</fullName>
    </submittedName>
</protein>
<organism evidence="1 2">
    <name type="scientific">Brevibacillus borstelensis AK1</name>
    <dbReference type="NCBI Taxonomy" id="1300222"/>
    <lineage>
        <taxon>Bacteria</taxon>
        <taxon>Bacillati</taxon>
        <taxon>Bacillota</taxon>
        <taxon>Bacilli</taxon>
        <taxon>Bacillales</taxon>
        <taxon>Paenibacillaceae</taxon>
        <taxon>Brevibacillus</taxon>
    </lineage>
</organism>
<dbReference type="Proteomes" id="UP000012081">
    <property type="component" value="Unassembled WGS sequence"/>
</dbReference>
<accession>M8DE04</accession>
<dbReference type="EMBL" id="APBN01000006">
    <property type="protein sequence ID" value="EMT51693.1"/>
    <property type="molecule type" value="Genomic_DNA"/>
</dbReference>
<comment type="caution">
    <text evidence="1">The sequence shown here is derived from an EMBL/GenBank/DDBJ whole genome shotgun (WGS) entry which is preliminary data.</text>
</comment>
<name>M8DE04_9BACL</name>
<dbReference type="AlphaFoldDB" id="M8DE04"/>
<evidence type="ECO:0000313" key="1">
    <source>
        <dbReference type="EMBL" id="EMT51693.1"/>
    </source>
</evidence>
<gene>
    <name evidence="1" type="ORF">I532_15161</name>
</gene>
<evidence type="ECO:0000313" key="2">
    <source>
        <dbReference type="Proteomes" id="UP000012081"/>
    </source>
</evidence>
<proteinExistence type="predicted"/>
<reference evidence="1 2" key="1">
    <citation type="submission" date="2013-03" db="EMBL/GenBank/DDBJ databases">
        <title>Assembly of a new bacterial strain Brevibacillus borstelensis AK1.</title>
        <authorList>
            <person name="Rajan I."/>
            <person name="PoliReddy D."/>
            <person name="Sugumar T."/>
            <person name="Rathinam K."/>
            <person name="Alqarawi S."/>
            <person name="Khalil A.B."/>
            <person name="Sivakumar N."/>
        </authorList>
    </citation>
    <scope>NUCLEOTIDE SEQUENCE [LARGE SCALE GENOMIC DNA]</scope>
    <source>
        <strain evidence="1 2">AK1</strain>
    </source>
</reference>
<sequence>MLQIPQLVHEQGALQLLLQKLDRKMRPVADNLDGSAFYGRVLGRCIGSKCIGWRGGRREHAQASDDHRENPFIYQPF</sequence>